<comment type="similarity">
    <text evidence="4">Belongs to the major facilitator superfamily. Sugar transporter (TC 2.A.1.1) family. Glucose transporter subfamily.</text>
</comment>
<evidence type="ECO:0000256" key="3">
    <source>
        <dbReference type="ARBA" id="ARBA00004651"/>
    </source>
</evidence>
<dbReference type="PANTHER" id="PTHR23503:SF120">
    <property type="entry name" value="SOLUTE CARRIER FAMILY 2, FACILITATED GLUCOSE TRANSPORTER MEMBER 4"/>
    <property type="match status" value="1"/>
</dbReference>
<dbReference type="KEGG" id="nss:113428156"/>
<dbReference type="InterPro" id="IPR005828">
    <property type="entry name" value="MFS_sugar_transport-like"/>
</dbReference>
<keyword evidence="11 12" id="KW-0472">Membrane</keyword>
<feature type="transmembrane region" description="Helical" evidence="12">
    <location>
        <begin position="128"/>
        <end position="146"/>
    </location>
</feature>
<dbReference type="GO" id="GO:0055056">
    <property type="term" value="F:D-glucose transmembrane transporter activity"/>
    <property type="evidence" value="ECO:0007669"/>
    <property type="project" value="TreeGrafter"/>
</dbReference>
<evidence type="ECO:0000256" key="11">
    <source>
        <dbReference type="ARBA" id="ARBA00023136"/>
    </source>
</evidence>
<dbReference type="SUPFAM" id="SSF103473">
    <property type="entry name" value="MFS general substrate transporter"/>
    <property type="match status" value="1"/>
</dbReference>
<evidence type="ECO:0000256" key="9">
    <source>
        <dbReference type="ARBA" id="ARBA00022843"/>
    </source>
</evidence>
<comment type="subcellular location">
    <subcellularLocation>
        <location evidence="3">Cell membrane</location>
        <topology evidence="3">Multi-pass membrane protein</topology>
    </subcellularLocation>
    <subcellularLocation>
        <location evidence="2">Cytoplasm</location>
        <location evidence="2">Perinuclear region</location>
    </subcellularLocation>
</comment>
<dbReference type="InterPro" id="IPR005829">
    <property type="entry name" value="Sugar_transporter_CS"/>
</dbReference>
<dbReference type="PROSITE" id="PS00217">
    <property type="entry name" value="SUGAR_TRANSPORT_2"/>
    <property type="match status" value="1"/>
</dbReference>
<feature type="transmembrane region" description="Helical" evidence="12">
    <location>
        <begin position="20"/>
        <end position="42"/>
    </location>
</feature>
<dbReference type="InterPro" id="IPR036259">
    <property type="entry name" value="MFS_trans_sf"/>
</dbReference>
<keyword evidence="6" id="KW-1003">Cell membrane</keyword>
<sequence length="164" mass="17284">MGLRRRRRGSEAAGSEITSVLILSVFTAILGSLQFGYNIGVINAPQKVHGQSCDLSLGKRAMIINNGLAFLGGGLMGLAKLGKSYEMMIFGRFVIGAFSGFASGLVPMYVGEIAPTKLRGALGTMNQLAIVIGILIAQVSSPLPMLRDLEGGRVKEEGAGLTWK</sequence>
<comment type="catalytic activity">
    <reaction evidence="1">
        <text>D-glucose(out) = D-glucose(in)</text>
        <dbReference type="Rhea" id="RHEA:60376"/>
        <dbReference type="ChEBI" id="CHEBI:4167"/>
    </reaction>
</comment>
<dbReference type="PROSITE" id="PS50850">
    <property type="entry name" value="MFS"/>
    <property type="match status" value="1"/>
</dbReference>
<keyword evidence="8 12" id="KW-0812">Transmembrane</keyword>
<dbReference type="GO" id="GO:0046323">
    <property type="term" value="P:D-glucose import"/>
    <property type="evidence" value="ECO:0007669"/>
    <property type="project" value="TreeGrafter"/>
</dbReference>
<dbReference type="AlphaFoldDB" id="A0A6J1VTT1"/>
<dbReference type="Gene3D" id="1.20.1250.20">
    <property type="entry name" value="MFS general substrate transporter like domains"/>
    <property type="match status" value="1"/>
</dbReference>
<proteinExistence type="inferred from homology"/>
<keyword evidence="9" id="KW-0832">Ubl conjugation</keyword>
<evidence type="ECO:0000256" key="10">
    <source>
        <dbReference type="ARBA" id="ARBA00022989"/>
    </source>
</evidence>
<dbReference type="GeneID" id="113428156"/>
<keyword evidence="5" id="KW-0813">Transport</keyword>
<evidence type="ECO:0000259" key="13">
    <source>
        <dbReference type="PROSITE" id="PS50850"/>
    </source>
</evidence>
<feature type="domain" description="Major facilitator superfamily (MFS) profile" evidence="13">
    <location>
        <begin position="1"/>
        <end position="164"/>
    </location>
</feature>
<dbReference type="RefSeq" id="XP_026546500.1">
    <property type="nucleotide sequence ID" value="XM_026690715.1"/>
</dbReference>
<evidence type="ECO:0000256" key="12">
    <source>
        <dbReference type="SAM" id="Phobius"/>
    </source>
</evidence>
<accession>A0A6J1VTT1</accession>
<dbReference type="InterPro" id="IPR020846">
    <property type="entry name" value="MFS_dom"/>
</dbReference>
<keyword evidence="14" id="KW-1185">Reference proteome</keyword>
<evidence type="ECO:0000313" key="14">
    <source>
        <dbReference type="Proteomes" id="UP000504612"/>
    </source>
</evidence>
<protein>
    <submittedName>
        <fullName evidence="15">Solute carrier family 2, facilitated glucose transporter member 4-like</fullName>
    </submittedName>
</protein>
<evidence type="ECO:0000256" key="4">
    <source>
        <dbReference type="ARBA" id="ARBA00007004"/>
    </source>
</evidence>
<name>A0A6J1VTT1_9SAUR</name>
<evidence type="ECO:0000256" key="5">
    <source>
        <dbReference type="ARBA" id="ARBA00022448"/>
    </source>
</evidence>
<dbReference type="Pfam" id="PF00083">
    <property type="entry name" value="Sugar_tr"/>
    <property type="match status" value="1"/>
</dbReference>
<evidence type="ECO:0000256" key="8">
    <source>
        <dbReference type="ARBA" id="ARBA00022692"/>
    </source>
</evidence>
<dbReference type="GO" id="GO:0005886">
    <property type="term" value="C:plasma membrane"/>
    <property type="evidence" value="ECO:0007669"/>
    <property type="project" value="TreeGrafter"/>
</dbReference>
<dbReference type="GO" id="GO:0070837">
    <property type="term" value="P:dehydroascorbic acid transport"/>
    <property type="evidence" value="ECO:0007669"/>
    <property type="project" value="TreeGrafter"/>
</dbReference>
<reference evidence="15" key="1">
    <citation type="submission" date="2025-08" db="UniProtKB">
        <authorList>
            <consortium name="RefSeq"/>
        </authorList>
    </citation>
    <scope>IDENTIFICATION</scope>
</reference>
<keyword evidence="10 12" id="KW-1133">Transmembrane helix</keyword>
<evidence type="ECO:0000256" key="1">
    <source>
        <dbReference type="ARBA" id="ARBA00000618"/>
    </source>
</evidence>
<evidence type="ECO:0000313" key="15">
    <source>
        <dbReference type="RefSeq" id="XP_026546500.1"/>
    </source>
</evidence>
<evidence type="ECO:0000256" key="6">
    <source>
        <dbReference type="ARBA" id="ARBA00022475"/>
    </source>
</evidence>
<dbReference type="Proteomes" id="UP000504612">
    <property type="component" value="Unplaced"/>
</dbReference>
<keyword evidence="7" id="KW-0762">Sugar transport</keyword>
<organism evidence="14 15">
    <name type="scientific">Notechis scutatus</name>
    <name type="common">mainland tiger snake</name>
    <dbReference type="NCBI Taxonomy" id="8663"/>
    <lineage>
        <taxon>Eukaryota</taxon>
        <taxon>Metazoa</taxon>
        <taxon>Chordata</taxon>
        <taxon>Craniata</taxon>
        <taxon>Vertebrata</taxon>
        <taxon>Euteleostomi</taxon>
        <taxon>Lepidosauria</taxon>
        <taxon>Squamata</taxon>
        <taxon>Bifurcata</taxon>
        <taxon>Unidentata</taxon>
        <taxon>Episquamata</taxon>
        <taxon>Toxicofera</taxon>
        <taxon>Serpentes</taxon>
        <taxon>Colubroidea</taxon>
        <taxon>Elapidae</taxon>
        <taxon>Hydrophiinae</taxon>
        <taxon>Notechis</taxon>
    </lineage>
</organism>
<dbReference type="InterPro" id="IPR045263">
    <property type="entry name" value="GLUT"/>
</dbReference>
<feature type="transmembrane region" description="Helical" evidence="12">
    <location>
        <begin position="62"/>
        <end position="82"/>
    </location>
</feature>
<feature type="transmembrane region" description="Helical" evidence="12">
    <location>
        <begin position="89"/>
        <end position="108"/>
    </location>
</feature>
<evidence type="ECO:0000256" key="2">
    <source>
        <dbReference type="ARBA" id="ARBA00004556"/>
    </source>
</evidence>
<evidence type="ECO:0000256" key="7">
    <source>
        <dbReference type="ARBA" id="ARBA00022597"/>
    </source>
</evidence>
<dbReference type="PANTHER" id="PTHR23503">
    <property type="entry name" value="SOLUTE CARRIER FAMILY 2"/>
    <property type="match status" value="1"/>
</dbReference>
<gene>
    <name evidence="15" type="primary">LOC113428156</name>
</gene>